<keyword evidence="4" id="KW-1185">Reference proteome</keyword>
<organism evidence="3 4">
    <name type="scientific">Cylindrotheca closterium</name>
    <dbReference type="NCBI Taxonomy" id="2856"/>
    <lineage>
        <taxon>Eukaryota</taxon>
        <taxon>Sar</taxon>
        <taxon>Stramenopiles</taxon>
        <taxon>Ochrophyta</taxon>
        <taxon>Bacillariophyta</taxon>
        <taxon>Bacillariophyceae</taxon>
        <taxon>Bacillariophycidae</taxon>
        <taxon>Bacillariales</taxon>
        <taxon>Bacillariaceae</taxon>
        <taxon>Cylindrotheca</taxon>
    </lineage>
</organism>
<feature type="transmembrane region" description="Helical" evidence="2">
    <location>
        <begin position="536"/>
        <end position="552"/>
    </location>
</feature>
<feature type="region of interest" description="Disordered" evidence="1">
    <location>
        <begin position="139"/>
        <end position="166"/>
    </location>
</feature>
<reference evidence="3" key="1">
    <citation type="submission" date="2023-08" db="EMBL/GenBank/DDBJ databases">
        <authorList>
            <person name="Audoor S."/>
            <person name="Bilcke G."/>
        </authorList>
    </citation>
    <scope>NUCLEOTIDE SEQUENCE</scope>
</reference>
<dbReference type="Proteomes" id="UP001295423">
    <property type="component" value="Unassembled WGS sequence"/>
</dbReference>
<dbReference type="EMBL" id="CAKOGP040001781">
    <property type="protein sequence ID" value="CAJ1951430.1"/>
    <property type="molecule type" value="Genomic_DNA"/>
</dbReference>
<feature type="transmembrane region" description="Helical" evidence="2">
    <location>
        <begin position="620"/>
        <end position="639"/>
    </location>
</feature>
<keyword evidence="2" id="KW-1133">Transmembrane helix</keyword>
<proteinExistence type="predicted"/>
<evidence type="ECO:0000256" key="1">
    <source>
        <dbReference type="SAM" id="MobiDB-lite"/>
    </source>
</evidence>
<feature type="compositionally biased region" description="Polar residues" evidence="1">
    <location>
        <begin position="139"/>
        <end position="150"/>
    </location>
</feature>
<keyword evidence="2" id="KW-0812">Transmembrane</keyword>
<keyword evidence="2" id="KW-0472">Membrane</keyword>
<dbReference type="AlphaFoldDB" id="A0AAD2FS88"/>
<name>A0AAD2FS88_9STRA</name>
<evidence type="ECO:0000256" key="2">
    <source>
        <dbReference type="SAM" id="Phobius"/>
    </source>
</evidence>
<feature type="transmembrane region" description="Helical" evidence="2">
    <location>
        <begin position="558"/>
        <end position="578"/>
    </location>
</feature>
<gene>
    <name evidence="3" type="ORF">CYCCA115_LOCUS13069</name>
</gene>
<sequence>MMEDEEDNEPLLPTGQPDNHHPSLLLPTTEQEQSVPEVATFYEQGKRWFLPFRYAMKVAAANVFCSILVLVLLHVPTEYIAGHYSGRHGDPTWETQFQIRGQLSVGLAISLFQNLWNANICWNGAKALEKRADITITVASGSTQDNNRPSSGDDEETNSEEDRSRQVDIMEVSRRVDSMFGCNLHQSGSRSWTPQATFFVCLLYALCSLSTWQFVEGSAGFLLLHFGVANRDLMSKGTCFVSAPFQSDDLLMHEEDDESSLWALETLPEFESLPSGVQKWIASFSWQHNWVSGDADFNRSLPFVPLVDGSVVFAKAVPDISRSGMLVMLNSKEDPHSSSVVLYSSNAHIQEWAPTANSEEKCGYVFNDITQPLLFGFPSTPPYHAWCTIFHKNSLCRLQDEVLCQNSATGQVGRFKALDDTDSRNIYGGGSGWAKIYATENELWVATYSSISKNRRRRSSGGGDTTVTTLVSSFNIDSMTTAVVLRKSTTNEDYEERNNGRRHRSCVNFDWIRTTVSLVCLAFLSWYLYKLEVPACTVPAVTGVALLIHALFDPNAAGLILLFLAGVCLHVLVSTSSRNAWIRKYASHEMMVWALYSLQVSASWWFWSQIMYLDELEFDTFISVPVGSILLAVATAVLLNHPILQILAVAFSSFGFLGFFFVFAGLNYLLVPLFLLSLALGLFRGGSLLQMYRVQIIVCTRRLYLYCKRPCRSISNQQIRSR</sequence>
<protein>
    <submittedName>
        <fullName evidence="3">Uncharacterized protein</fullName>
    </submittedName>
</protein>
<evidence type="ECO:0000313" key="3">
    <source>
        <dbReference type="EMBL" id="CAJ1951430.1"/>
    </source>
</evidence>
<comment type="caution">
    <text evidence="3">The sequence shown here is derived from an EMBL/GenBank/DDBJ whole genome shotgun (WGS) entry which is preliminary data.</text>
</comment>
<evidence type="ECO:0000313" key="4">
    <source>
        <dbReference type="Proteomes" id="UP001295423"/>
    </source>
</evidence>
<feature type="transmembrane region" description="Helical" evidence="2">
    <location>
        <begin position="590"/>
        <end position="608"/>
    </location>
</feature>
<feature type="region of interest" description="Disordered" evidence="1">
    <location>
        <begin position="1"/>
        <end position="32"/>
    </location>
</feature>
<accession>A0AAD2FS88</accession>
<feature type="transmembrane region" description="Helical" evidence="2">
    <location>
        <begin position="511"/>
        <end position="529"/>
    </location>
</feature>